<dbReference type="Pfam" id="PF05140">
    <property type="entry name" value="ResB"/>
    <property type="match status" value="1"/>
</dbReference>
<proteinExistence type="predicted"/>
<keyword evidence="2 6" id="KW-0812">Transmembrane</keyword>
<keyword evidence="5 6" id="KW-0472">Membrane</keyword>
<gene>
    <name evidence="8" type="ORF">HNP33_001522</name>
</gene>
<feature type="transmembrane region" description="Helical" evidence="6">
    <location>
        <begin position="21"/>
        <end position="44"/>
    </location>
</feature>
<keyword evidence="9" id="KW-1185">Reference proteome</keyword>
<evidence type="ECO:0000256" key="5">
    <source>
        <dbReference type="ARBA" id="ARBA00023136"/>
    </source>
</evidence>
<evidence type="ECO:0000256" key="3">
    <source>
        <dbReference type="ARBA" id="ARBA00022748"/>
    </source>
</evidence>
<name>A0ABR6REB2_9BURK</name>
<feature type="transmembrane region" description="Helical" evidence="6">
    <location>
        <begin position="643"/>
        <end position="662"/>
    </location>
</feature>
<evidence type="ECO:0000256" key="1">
    <source>
        <dbReference type="ARBA" id="ARBA00004141"/>
    </source>
</evidence>
<dbReference type="InterPro" id="IPR007816">
    <property type="entry name" value="ResB-like_domain"/>
</dbReference>
<organism evidence="8 9">
    <name type="scientific">Comamonas odontotermitis</name>
    <dbReference type="NCBI Taxonomy" id="379895"/>
    <lineage>
        <taxon>Bacteria</taxon>
        <taxon>Pseudomonadati</taxon>
        <taxon>Pseudomonadota</taxon>
        <taxon>Betaproteobacteria</taxon>
        <taxon>Burkholderiales</taxon>
        <taxon>Comamonadaceae</taxon>
        <taxon>Comamonas</taxon>
    </lineage>
</organism>
<feature type="domain" description="ResB-like" evidence="7">
    <location>
        <begin position="28"/>
        <end position="699"/>
    </location>
</feature>
<evidence type="ECO:0000313" key="9">
    <source>
        <dbReference type="Proteomes" id="UP000562492"/>
    </source>
</evidence>
<protein>
    <submittedName>
        <fullName evidence="8">Cytochrome c biogenesis protein</fullName>
    </submittedName>
</protein>
<comment type="caution">
    <text evidence="8">The sequence shown here is derived from an EMBL/GenBank/DDBJ whole genome shotgun (WGS) entry which is preliminary data.</text>
</comment>
<dbReference type="PANTHER" id="PTHR31566:SF0">
    <property type="entry name" value="CYTOCHROME C BIOGENESIS PROTEIN CCS1, CHLOROPLASTIC"/>
    <property type="match status" value="1"/>
</dbReference>
<dbReference type="Proteomes" id="UP000562492">
    <property type="component" value="Unassembled WGS sequence"/>
</dbReference>
<evidence type="ECO:0000256" key="2">
    <source>
        <dbReference type="ARBA" id="ARBA00022692"/>
    </source>
</evidence>
<reference evidence="8 9" key="1">
    <citation type="submission" date="2020-08" db="EMBL/GenBank/DDBJ databases">
        <title>Functional genomics of gut bacteria from endangered species of beetles.</title>
        <authorList>
            <person name="Carlos-Shanley C."/>
        </authorList>
    </citation>
    <scope>NUCLEOTIDE SEQUENCE [LARGE SCALE GENOMIC DNA]</scope>
    <source>
        <strain evidence="8 9">S00124</strain>
    </source>
</reference>
<sequence length="714" mass="77902">MSELSPAQGHMPRPRLQGRALYELFSSMRFAIALLTVICIASVIGTVLRQHEPAANYVNQFGPFWAQLFMALKLNAVYSAWWFLLILAFLVTSTSLCIAKHAPKYLADLRNYKENVRVQSLQAFHHKAQAHLAETPEQAAQRVGQQLAGSGWKVRLQERTGAGHKGWMVAAKAGAANKIGYLAAHSAIVLICLGGLLDGDLIVRAQMLLGGKSVYTGGGLVSEVADQHRLSASNPTFRGNLMVAEGTQSDTAILSQSDGILLQELPFAVELKKFIVEYYSTGMPKLFASDVVIHDKETGEKVERRIEVNHPASFKGIEIYQSSFDDGGSRLSLRAVPLAAGFKSFNIEGEVGGSTTINTGEGKPPLKLEFTGLRTINVENMGGNGEGGEGATDVRKVDLKSTLDNHLGAGNKVLTPKELRNVGPSVSYKLRDASGQAREFNNYMLPVDTGDGQPVFLWGVRDTLAGQFRYLRIPADDQSSWQGFIRLKTALHDPAMREAAVGRYVEASVAPGRAELREQLHASALKALTIFAGATNDKGERVAGLQAISDFMEQNVPEAERPKAGEVLVRILNGVLFELMQAARATDGLQPLEADEKTQKFMTQAVLSLSDMQLYPEPVVFELTNFEQVQASVFQVARAPGKLVVYLGCLFLILGVFAMLYVRDRRVWVWLAPRADGGTDARMALSTNRKTMDVDREFDGLSEKLLGVKPVGGQ</sequence>
<dbReference type="RefSeq" id="WP_184706948.1">
    <property type="nucleotide sequence ID" value="NZ_JACHKZ010000007.1"/>
</dbReference>
<comment type="subcellular location">
    <subcellularLocation>
        <location evidence="1">Membrane</location>
        <topology evidence="1">Multi-pass membrane protein</topology>
    </subcellularLocation>
</comment>
<dbReference type="PANTHER" id="PTHR31566">
    <property type="entry name" value="CYTOCHROME C BIOGENESIS PROTEIN CCS1, CHLOROPLASTIC"/>
    <property type="match status" value="1"/>
</dbReference>
<keyword evidence="4 6" id="KW-1133">Transmembrane helix</keyword>
<dbReference type="EMBL" id="JACHKZ010000007">
    <property type="protein sequence ID" value="MBB6577466.1"/>
    <property type="molecule type" value="Genomic_DNA"/>
</dbReference>
<feature type="transmembrane region" description="Helical" evidence="6">
    <location>
        <begin position="179"/>
        <end position="197"/>
    </location>
</feature>
<evidence type="ECO:0000259" key="7">
    <source>
        <dbReference type="Pfam" id="PF05140"/>
    </source>
</evidence>
<accession>A0ABR6REB2</accession>
<dbReference type="InterPro" id="IPR023494">
    <property type="entry name" value="Cyt_c_bgen_Ccs1/CcsB/ResB"/>
</dbReference>
<evidence type="ECO:0000313" key="8">
    <source>
        <dbReference type="EMBL" id="MBB6577466.1"/>
    </source>
</evidence>
<keyword evidence="3" id="KW-0201">Cytochrome c-type biogenesis</keyword>
<evidence type="ECO:0000256" key="4">
    <source>
        <dbReference type="ARBA" id="ARBA00022989"/>
    </source>
</evidence>
<evidence type="ECO:0000256" key="6">
    <source>
        <dbReference type="SAM" id="Phobius"/>
    </source>
</evidence>
<feature type="transmembrane region" description="Helical" evidence="6">
    <location>
        <begin position="80"/>
        <end position="99"/>
    </location>
</feature>